<sequence>MTVTFIQSTTHMEASINQLNSWLIDQAIHVPDGWTEACVQWLVEEHGGLNGCAQLTKADWCQLIYEQWIHADLHSLACPVLPASSEPAGGTVVQSVGSTALKLEGELCLQVVGLFNIGDSYYGQLRRHEGNLSVNLPSLDNLDADLGGDPDLTQMTAQAFSQHNMFGSSSFTDPHYNSGNNATQKSLAVFLTDGVTQIKAIELGSLARDRRACGPRVLSLDELAERLRPGVKVRLRGPLTLRNKVLLLPAGVIETLAHPQFQVLGGEVDELLESHPRQLMHQLGLLLARKLNVSLPDDGSLPTWFPRVTQPRPLDPTALSNPERPSPANAAGSLFVNHSESVWDTSAPPLSSNSTAIESWSNDDDVLISEAAENFEHQLLRSTDTTTSMIHALTETGNFTAPAIRMESLARPVPEDDPDDNDLSLEVDPDVLATAFSELEKDNLVNKLNRDADPVHVIPVQSPAVSSLQSVGSSLSQTVLPASSRSSPTPSVELPHPSCSRTSSTIAKPTDVEKTDDLLPPAPKRKPWERKKLLTNPPKPPSVTRDTRIDSLPPAGSQLNPTLADTYKFRPFCYIEPTDVEKTDDLLPPAPKRKPWERKKLLTNPPKPPSVTRDTRIDSLPPAGSQLNPTLADTYKFRPFCYIEDMYNDLIQTSATALFPSRRVYTIRGLLISLLSSLEHHQGSRWTLAARLADGSATVDVDIASELLTAWIGLTAAESESLRQMSRVNVGGEQANAVALQEARKHRQRLRTALSNFQLQLSNMSGLFDLQPPTPTATTRVKPSESEEERPVRPILVAYRPLDGTWLEQLNERVQIRWNTHLLI</sequence>
<evidence type="ECO:0000256" key="4">
    <source>
        <dbReference type="ARBA" id="ARBA00024977"/>
    </source>
</evidence>
<feature type="region of interest" description="Disordered" evidence="5">
    <location>
        <begin position="583"/>
        <end position="625"/>
    </location>
</feature>
<dbReference type="Pfam" id="PF16099">
    <property type="entry name" value="RMI1_C"/>
    <property type="match status" value="1"/>
</dbReference>
<comment type="similarity">
    <text evidence="1">Belongs to the RMI1 family.</text>
</comment>
<dbReference type="PANTHER" id="PTHR14790:SF15">
    <property type="entry name" value="RECQ-MEDIATED GENOME INSTABILITY PROTEIN 1"/>
    <property type="match status" value="1"/>
</dbReference>
<protein>
    <recommendedName>
        <fullName evidence="2">RecQ-mediated genome instability protein 1</fullName>
    </recommendedName>
</protein>
<dbReference type="PANTHER" id="PTHR14790">
    <property type="entry name" value="RECQ-MEDIATED GENOME INSTABILITY PROTEIN 1 RMI1"/>
    <property type="match status" value="1"/>
</dbReference>
<dbReference type="GO" id="GO:0006260">
    <property type="term" value="P:DNA replication"/>
    <property type="evidence" value="ECO:0007669"/>
    <property type="project" value="UniProtKB-KW"/>
</dbReference>
<dbReference type="InterPro" id="IPR042470">
    <property type="entry name" value="RMI1_N_C_sf"/>
</dbReference>
<dbReference type="EMBL" id="JTDF01000097">
    <property type="protein sequence ID" value="KAF8572278.1"/>
    <property type="molecule type" value="Genomic_DNA"/>
</dbReference>
<dbReference type="GO" id="GO:0000166">
    <property type="term" value="F:nucleotide binding"/>
    <property type="evidence" value="ECO:0007669"/>
    <property type="project" value="InterPro"/>
</dbReference>
<dbReference type="AlphaFoldDB" id="A0A8T0DYS0"/>
<dbReference type="InterPro" id="IPR013894">
    <property type="entry name" value="RMI1_OB"/>
</dbReference>
<dbReference type="OrthoDB" id="341511at2759"/>
<dbReference type="InterPro" id="IPR044881">
    <property type="entry name" value="RMI1_N_N_sf"/>
</dbReference>
<dbReference type="Gene3D" id="2.40.50.770">
    <property type="entry name" value="RecQ-mediated genome instability protein Rmi1, C-terminal domain"/>
    <property type="match status" value="1"/>
</dbReference>
<accession>A0A8T0DYS0</accession>
<evidence type="ECO:0000313" key="8">
    <source>
        <dbReference type="EMBL" id="KAF8572278.1"/>
    </source>
</evidence>
<keyword evidence="3" id="KW-0235">DNA replication</keyword>
<organism evidence="8 9">
    <name type="scientific">Paragonimus westermani</name>
    <dbReference type="NCBI Taxonomy" id="34504"/>
    <lineage>
        <taxon>Eukaryota</taxon>
        <taxon>Metazoa</taxon>
        <taxon>Spiralia</taxon>
        <taxon>Lophotrochozoa</taxon>
        <taxon>Platyhelminthes</taxon>
        <taxon>Trematoda</taxon>
        <taxon>Digenea</taxon>
        <taxon>Plagiorchiida</taxon>
        <taxon>Troglotremata</taxon>
        <taxon>Troglotrematidae</taxon>
        <taxon>Paragonimus</taxon>
    </lineage>
</organism>
<feature type="domain" description="RecQ mediated genome instability protein 1 OB-fold" evidence="6">
    <location>
        <begin position="100"/>
        <end position="275"/>
    </location>
</feature>
<dbReference type="GO" id="GO:0000712">
    <property type="term" value="P:resolution of meiotic recombination intermediates"/>
    <property type="evidence" value="ECO:0007669"/>
    <property type="project" value="TreeGrafter"/>
</dbReference>
<keyword evidence="9" id="KW-1185">Reference proteome</keyword>
<feature type="region of interest" description="Disordered" evidence="5">
    <location>
        <begin position="304"/>
        <end position="331"/>
    </location>
</feature>
<evidence type="ECO:0000256" key="1">
    <source>
        <dbReference type="ARBA" id="ARBA00006395"/>
    </source>
</evidence>
<comment type="caution">
    <text evidence="8">The sequence shown here is derived from an EMBL/GenBank/DDBJ whole genome shotgun (WGS) entry which is preliminary data.</text>
</comment>
<dbReference type="GO" id="GO:0016604">
    <property type="term" value="C:nuclear body"/>
    <property type="evidence" value="ECO:0007669"/>
    <property type="project" value="TreeGrafter"/>
</dbReference>
<dbReference type="Proteomes" id="UP000699462">
    <property type="component" value="Unassembled WGS sequence"/>
</dbReference>
<dbReference type="SMART" id="SM01161">
    <property type="entry name" value="DUF1767"/>
    <property type="match status" value="1"/>
</dbReference>
<evidence type="ECO:0000259" key="6">
    <source>
        <dbReference type="Pfam" id="PF08585"/>
    </source>
</evidence>
<feature type="domain" description="RecQ-mediated genome instability protein 1 C-terminal OB-fold" evidence="7">
    <location>
        <begin position="638"/>
        <end position="775"/>
    </location>
</feature>
<reference evidence="8 9" key="1">
    <citation type="submission" date="2019-07" db="EMBL/GenBank/DDBJ databases">
        <title>Annotation for the trematode Paragonimus westermani.</title>
        <authorList>
            <person name="Choi Y.-J."/>
        </authorList>
    </citation>
    <scope>NUCLEOTIDE SEQUENCE [LARGE SCALE GENOMIC DNA]</scope>
    <source>
        <strain evidence="8">180907_Pwestermani</strain>
    </source>
</reference>
<feature type="compositionally biased region" description="Polar residues" evidence="5">
    <location>
        <begin position="479"/>
        <end position="490"/>
    </location>
</feature>
<proteinExistence type="inferred from homology"/>
<evidence type="ECO:0000313" key="9">
    <source>
        <dbReference type="Proteomes" id="UP000699462"/>
    </source>
</evidence>
<dbReference type="Gene3D" id="1.10.8.1020">
    <property type="entry name" value="RecQ-mediated genome instability protein 1, N-terminal domain"/>
    <property type="match status" value="1"/>
</dbReference>
<dbReference type="Pfam" id="PF08585">
    <property type="entry name" value="RMI1_N_C"/>
    <property type="match status" value="1"/>
</dbReference>
<feature type="region of interest" description="Disordered" evidence="5">
    <location>
        <begin position="768"/>
        <end position="790"/>
    </location>
</feature>
<gene>
    <name evidence="8" type="ORF">P879_01877</name>
</gene>
<evidence type="ECO:0000256" key="3">
    <source>
        <dbReference type="ARBA" id="ARBA00022705"/>
    </source>
</evidence>
<evidence type="ECO:0000256" key="2">
    <source>
        <dbReference type="ARBA" id="ARBA00018987"/>
    </source>
</evidence>
<dbReference type="InterPro" id="IPR032199">
    <property type="entry name" value="RMI1_C"/>
</dbReference>
<evidence type="ECO:0000256" key="5">
    <source>
        <dbReference type="SAM" id="MobiDB-lite"/>
    </source>
</evidence>
<comment type="function">
    <text evidence="4">Essential component of the RMI complex, a complex that plays an important role in the processing of homologous recombination intermediates to limit DNA crossover formation in cells. Promotes TOP3A binding to double Holliday junctions (DHJ) and hence stimulates TOP3A-mediated dissolution. Required for BLM phosphorylation during mitosis. Within the BLM complex, required for BLM and TOP3A stability.</text>
</comment>
<dbReference type="GO" id="GO:0031422">
    <property type="term" value="C:RecQ family helicase-topoisomerase III complex"/>
    <property type="evidence" value="ECO:0007669"/>
    <property type="project" value="TreeGrafter"/>
</dbReference>
<name>A0A8T0DYS0_9TREM</name>
<feature type="region of interest" description="Disordered" evidence="5">
    <location>
        <begin position="479"/>
        <end position="559"/>
    </location>
</feature>
<evidence type="ECO:0000259" key="7">
    <source>
        <dbReference type="Pfam" id="PF16099"/>
    </source>
</evidence>
<dbReference type="GO" id="GO:0000724">
    <property type="term" value="P:double-strand break repair via homologous recombination"/>
    <property type="evidence" value="ECO:0007669"/>
    <property type="project" value="TreeGrafter"/>
</dbReference>